<protein>
    <submittedName>
        <fullName evidence="1">Transposon-encoded protein TnpV</fullName>
    </submittedName>
</protein>
<accession>A0A4R1R6M3</accession>
<dbReference type="AlphaFoldDB" id="A0A4R1R6M3"/>
<gene>
    <name evidence="1" type="ORF">EDD76_101329</name>
</gene>
<keyword evidence="2" id="KW-1185">Reference proteome</keyword>
<dbReference type="Proteomes" id="UP000295718">
    <property type="component" value="Unassembled WGS sequence"/>
</dbReference>
<dbReference type="RefSeq" id="WP_031391120.1">
    <property type="nucleotide sequence ID" value="NZ_JPNB01000002.1"/>
</dbReference>
<name>A0A4R1R6M3_9FIRM</name>
<organism evidence="1 2">
    <name type="scientific">Kineothrix alysoides</name>
    <dbReference type="NCBI Taxonomy" id="1469948"/>
    <lineage>
        <taxon>Bacteria</taxon>
        <taxon>Bacillati</taxon>
        <taxon>Bacillota</taxon>
        <taxon>Clostridia</taxon>
        <taxon>Lachnospirales</taxon>
        <taxon>Lachnospiraceae</taxon>
        <taxon>Kineothrix</taxon>
    </lineage>
</organism>
<reference evidence="1 2" key="1">
    <citation type="submission" date="2019-03" db="EMBL/GenBank/DDBJ databases">
        <title>Genomic Encyclopedia of Type Strains, Phase IV (KMG-IV): sequencing the most valuable type-strain genomes for metagenomic binning, comparative biology and taxonomic classification.</title>
        <authorList>
            <person name="Goeker M."/>
        </authorList>
    </citation>
    <scope>NUCLEOTIDE SEQUENCE [LARGE SCALE GENOMIC DNA]</scope>
    <source>
        <strain evidence="1 2">DSM 100556</strain>
    </source>
</reference>
<dbReference type="STRING" id="1469948.GCA_000732725_02441"/>
<comment type="caution">
    <text evidence="1">The sequence shown here is derived from an EMBL/GenBank/DDBJ whole genome shotgun (WGS) entry which is preliminary data.</text>
</comment>
<evidence type="ECO:0000313" key="1">
    <source>
        <dbReference type="EMBL" id="TCL61231.1"/>
    </source>
</evidence>
<dbReference type="EMBL" id="SLUO01000001">
    <property type="protein sequence ID" value="TCL61231.1"/>
    <property type="molecule type" value="Genomic_DNA"/>
</dbReference>
<evidence type="ECO:0000313" key="2">
    <source>
        <dbReference type="Proteomes" id="UP000295718"/>
    </source>
</evidence>
<dbReference type="Pfam" id="PF14198">
    <property type="entry name" value="TnpV"/>
    <property type="match status" value="1"/>
</dbReference>
<proteinExistence type="predicted"/>
<dbReference type="InterPro" id="IPR026989">
    <property type="entry name" value="TnpV"/>
</dbReference>
<sequence>MSREPLIKMEYMKGKDGMLYPNLQISENKEYDQRSIGVFGKGWKDYMLEYYPHRLSELIAQGKINETIYKVEEEAEEKKEKLIQDLLRIQPMPKAESILERAAHMKMITMQAEEIILHEVSHQFR</sequence>